<dbReference type="eggNOG" id="arCOG00184">
    <property type="taxonomic scope" value="Archaea"/>
</dbReference>
<dbReference type="InterPro" id="IPR003593">
    <property type="entry name" value="AAA+_ATPase"/>
</dbReference>
<evidence type="ECO:0000313" key="6">
    <source>
        <dbReference type="EMBL" id="AFL66562.1"/>
    </source>
</evidence>
<proteinExistence type="inferred from homology"/>
<dbReference type="RefSeq" id="WP_014767463.1">
    <property type="nucleotide sequence ID" value="NC_018001.1"/>
</dbReference>
<dbReference type="EMBL" id="CP003321">
    <property type="protein sequence ID" value="AFL66562.1"/>
    <property type="molecule type" value="Genomic_DNA"/>
</dbReference>
<dbReference type="PROSITE" id="PS00211">
    <property type="entry name" value="ABC_TRANSPORTER_1"/>
    <property type="match status" value="1"/>
</dbReference>
<dbReference type="CDD" id="cd03257">
    <property type="entry name" value="ABC_NikE_OppD_transporters"/>
    <property type="match status" value="1"/>
</dbReference>
<keyword evidence="3" id="KW-0547">Nucleotide-binding</keyword>
<reference evidence="6 7" key="1">
    <citation type="journal article" date="2012" name="J. Bacteriol.">
        <title>Complete Genome Sequence of Desulfurococcus fermentans, a Hyperthermophilic Cellulolytic Crenarchaeon Isolated from a Freshwater Hot Spring in Kamchatka, Russia.</title>
        <authorList>
            <person name="Susanti D."/>
            <person name="Johnson E.F."/>
            <person name="Rodriguez J.R."/>
            <person name="Anderson I."/>
            <person name="Perevalova A.A."/>
            <person name="Kyrpides N."/>
            <person name="Lucas S."/>
            <person name="Han J."/>
            <person name="Lapidus A."/>
            <person name="Cheng J.F."/>
            <person name="Goodwin L."/>
            <person name="Pitluck S."/>
            <person name="Mavrommatis K."/>
            <person name="Peters L."/>
            <person name="Land M.L."/>
            <person name="Hauser L."/>
            <person name="Gopalan V."/>
            <person name="Chan P.P."/>
            <person name="Lowe T.M."/>
            <person name="Atomi H."/>
            <person name="Bonch-Osmolovskaya E.A."/>
            <person name="Woyke T."/>
            <person name="Mukhopadhyay B."/>
        </authorList>
    </citation>
    <scope>NUCLEOTIDE SEQUENCE [LARGE SCALE GENOMIC DNA]</scope>
    <source>
        <strain evidence="6 7">DSM 16532</strain>
    </source>
</reference>
<dbReference type="PROSITE" id="PS50893">
    <property type="entry name" value="ABC_TRANSPORTER_2"/>
    <property type="match status" value="1"/>
</dbReference>
<organism evidence="6 7">
    <name type="scientific">Desulfurococcus amylolyticus DSM 16532</name>
    <dbReference type="NCBI Taxonomy" id="768672"/>
    <lineage>
        <taxon>Archaea</taxon>
        <taxon>Thermoproteota</taxon>
        <taxon>Thermoprotei</taxon>
        <taxon>Desulfurococcales</taxon>
        <taxon>Desulfurococcaceae</taxon>
        <taxon>Desulfurococcus</taxon>
    </lineage>
</organism>
<dbReference type="Pfam" id="PF00005">
    <property type="entry name" value="ABC_tran"/>
    <property type="match status" value="1"/>
</dbReference>
<evidence type="ECO:0000256" key="2">
    <source>
        <dbReference type="ARBA" id="ARBA00022448"/>
    </source>
</evidence>
<name>I3XRI8_DESAM</name>
<dbReference type="GO" id="GO:0016887">
    <property type="term" value="F:ATP hydrolysis activity"/>
    <property type="evidence" value="ECO:0007669"/>
    <property type="project" value="InterPro"/>
</dbReference>
<accession>I3XRI8</accession>
<gene>
    <name evidence="6" type="ORF">Desfe_0661</name>
</gene>
<evidence type="ECO:0000256" key="1">
    <source>
        <dbReference type="ARBA" id="ARBA00005417"/>
    </source>
</evidence>
<dbReference type="Pfam" id="PF08352">
    <property type="entry name" value="oligo_HPY"/>
    <property type="match status" value="1"/>
</dbReference>
<dbReference type="SUPFAM" id="SSF52540">
    <property type="entry name" value="P-loop containing nucleoside triphosphate hydrolases"/>
    <property type="match status" value="1"/>
</dbReference>
<evidence type="ECO:0000259" key="5">
    <source>
        <dbReference type="PROSITE" id="PS50893"/>
    </source>
</evidence>
<dbReference type="Gene3D" id="3.40.50.300">
    <property type="entry name" value="P-loop containing nucleotide triphosphate hydrolases"/>
    <property type="match status" value="1"/>
</dbReference>
<dbReference type="InterPro" id="IPR050319">
    <property type="entry name" value="ABC_transp_ATP-bind"/>
</dbReference>
<dbReference type="KEGG" id="dfd:Desfe_0661"/>
<dbReference type="AlphaFoldDB" id="I3XRI8"/>
<dbReference type="InterPro" id="IPR027417">
    <property type="entry name" value="P-loop_NTPase"/>
</dbReference>
<dbReference type="GO" id="GO:0005524">
    <property type="term" value="F:ATP binding"/>
    <property type="evidence" value="ECO:0007669"/>
    <property type="project" value="UniProtKB-KW"/>
</dbReference>
<feature type="domain" description="ABC transporter" evidence="5">
    <location>
        <begin position="6"/>
        <end position="253"/>
    </location>
</feature>
<dbReference type="GO" id="GO:0055085">
    <property type="term" value="P:transmembrane transport"/>
    <property type="evidence" value="ECO:0007669"/>
    <property type="project" value="UniProtKB-ARBA"/>
</dbReference>
<evidence type="ECO:0000313" key="7">
    <source>
        <dbReference type="Proteomes" id="UP000006175"/>
    </source>
</evidence>
<dbReference type="OrthoDB" id="18209at2157"/>
<dbReference type="GO" id="GO:0015833">
    <property type="term" value="P:peptide transport"/>
    <property type="evidence" value="ECO:0007669"/>
    <property type="project" value="InterPro"/>
</dbReference>
<dbReference type="InterPro" id="IPR003439">
    <property type="entry name" value="ABC_transporter-like_ATP-bd"/>
</dbReference>
<dbReference type="InterPro" id="IPR017871">
    <property type="entry name" value="ABC_transporter-like_CS"/>
</dbReference>
<comment type="similarity">
    <text evidence="1">Belongs to the ABC transporter superfamily.</text>
</comment>
<sequence>MSEALIDVVNLKKYFKVRGLFSTKLVKAVDDVSFSIYKGETLGLVGESGCGKTTLGKLLLLLHEPTDGKIMFEGKDITRLKGSELKEFRRNTQMVFQDPHTSLNPRMTIAEILEEPIREHNVEIQGDIEDFLADQMKLVGLNPELLYRYPHELSGGQKQRVAILRAILLKPKFIVLDEPTSALDVSVQAQVLELLRDLQRKFGLTYLFISHDISVVKYMSNRIGVMYLGKLVEIGGSDQVFNNPLHPYSQMLLSAVPIPDPKIARTRKRIKLEGEPPSPINPPTGCRFHPRCPYAKDICRRETPPLIEVEKGHYVACWLYTNP</sequence>
<dbReference type="SMART" id="SM00382">
    <property type="entry name" value="AAA"/>
    <property type="match status" value="1"/>
</dbReference>
<keyword evidence="2" id="KW-0813">Transport</keyword>
<dbReference type="GeneID" id="13061034"/>
<dbReference type="FunFam" id="3.40.50.300:FF:000016">
    <property type="entry name" value="Oligopeptide ABC transporter ATP-binding component"/>
    <property type="match status" value="1"/>
</dbReference>
<dbReference type="HOGENOM" id="CLU_000604_1_23_2"/>
<dbReference type="InterPro" id="IPR013563">
    <property type="entry name" value="Oligopep_ABC_C"/>
</dbReference>
<protein>
    <submittedName>
        <fullName evidence="6">Oligopeptide/dipeptide ABC transporter, ATPase subunit</fullName>
    </submittedName>
</protein>
<evidence type="ECO:0000256" key="3">
    <source>
        <dbReference type="ARBA" id="ARBA00022741"/>
    </source>
</evidence>
<dbReference type="Proteomes" id="UP000006175">
    <property type="component" value="Chromosome"/>
</dbReference>
<keyword evidence="7" id="KW-1185">Reference proteome</keyword>
<evidence type="ECO:0000256" key="4">
    <source>
        <dbReference type="ARBA" id="ARBA00022840"/>
    </source>
</evidence>
<dbReference type="NCBIfam" id="TIGR01727">
    <property type="entry name" value="oligo_HPY"/>
    <property type="match status" value="1"/>
</dbReference>
<keyword evidence="4" id="KW-0067">ATP-binding</keyword>
<dbReference type="PANTHER" id="PTHR43776">
    <property type="entry name" value="TRANSPORT ATP-BINDING PROTEIN"/>
    <property type="match status" value="1"/>
</dbReference>
<dbReference type="PANTHER" id="PTHR43776:SF7">
    <property type="entry name" value="D,D-DIPEPTIDE TRANSPORT ATP-BINDING PROTEIN DDPF-RELATED"/>
    <property type="match status" value="1"/>
</dbReference>